<dbReference type="InterPro" id="IPR002156">
    <property type="entry name" value="RNaseH_domain"/>
</dbReference>
<dbReference type="EMBL" id="LRBV02000012">
    <property type="status" value="NOT_ANNOTATED_CDS"/>
    <property type="molecule type" value="Genomic_DNA"/>
</dbReference>
<feature type="domain" description="RNase H type-1" evidence="1">
    <location>
        <begin position="15"/>
        <end position="71"/>
    </location>
</feature>
<sequence length="106" mass="11991">MSFTVAEVPLPQMAAEVEALAWHRAVQFATEIGLQEAIFEGDAEVLIKMLQQKEFEFVPYGQIIEDINFCFSLLSRLHEDPEDGKQNGLYVHPSLCLPITQLINLD</sequence>
<organism evidence="2 3">
    <name type="scientific">Quercus lobata</name>
    <name type="common">Valley oak</name>
    <dbReference type="NCBI Taxonomy" id="97700"/>
    <lineage>
        <taxon>Eukaryota</taxon>
        <taxon>Viridiplantae</taxon>
        <taxon>Streptophyta</taxon>
        <taxon>Embryophyta</taxon>
        <taxon>Tracheophyta</taxon>
        <taxon>Spermatophyta</taxon>
        <taxon>Magnoliopsida</taxon>
        <taxon>eudicotyledons</taxon>
        <taxon>Gunneridae</taxon>
        <taxon>Pentapetalae</taxon>
        <taxon>rosids</taxon>
        <taxon>fabids</taxon>
        <taxon>Fagales</taxon>
        <taxon>Fagaceae</taxon>
        <taxon>Quercus</taxon>
    </lineage>
</organism>
<dbReference type="Pfam" id="PF13456">
    <property type="entry name" value="RVT_3"/>
    <property type="match status" value="1"/>
</dbReference>
<name>A0A7N2N4B5_QUELO</name>
<protein>
    <recommendedName>
        <fullName evidence="1">RNase H type-1 domain-containing protein</fullName>
    </recommendedName>
</protein>
<evidence type="ECO:0000313" key="2">
    <source>
        <dbReference type="EnsemblPlants" id="QL12p007292:mrna"/>
    </source>
</evidence>
<dbReference type="GO" id="GO:0004523">
    <property type="term" value="F:RNA-DNA hybrid ribonuclease activity"/>
    <property type="evidence" value="ECO:0007669"/>
    <property type="project" value="InterPro"/>
</dbReference>
<evidence type="ECO:0000313" key="3">
    <source>
        <dbReference type="Proteomes" id="UP000594261"/>
    </source>
</evidence>
<dbReference type="GO" id="GO:0003676">
    <property type="term" value="F:nucleic acid binding"/>
    <property type="evidence" value="ECO:0007669"/>
    <property type="project" value="InterPro"/>
</dbReference>
<dbReference type="InParanoid" id="A0A7N2N4B5"/>
<dbReference type="EnsemblPlants" id="QL12p007292:mrna">
    <property type="protein sequence ID" value="QL12p007292:mrna"/>
    <property type="gene ID" value="QL12p007292"/>
</dbReference>
<reference evidence="2" key="2">
    <citation type="submission" date="2021-01" db="UniProtKB">
        <authorList>
            <consortium name="EnsemblPlants"/>
        </authorList>
    </citation>
    <scope>IDENTIFICATION</scope>
</reference>
<keyword evidence="3" id="KW-1185">Reference proteome</keyword>
<reference evidence="2 3" key="1">
    <citation type="journal article" date="2016" name="G3 (Bethesda)">
        <title>First Draft Assembly and Annotation of the Genome of a California Endemic Oak Quercus lobata Nee (Fagaceae).</title>
        <authorList>
            <person name="Sork V.L."/>
            <person name="Fitz-Gibbon S.T."/>
            <person name="Puiu D."/>
            <person name="Crepeau M."/>
            <person name="Gugger P.F."/>
            <person name="Sherman R."/>
            <person name="Stevens K."/>
            <person name="Langley C.H."/>
            <person name="Pellegrini M."/>
            <person name="Salzberg S.L."/>
        </authorList>
    </citation>
    <scope>NUCLEOTIDE SEQUENCE [LARGE SCALE GENOMIC DNA]</scope>
    <source>
        <strain evidence="2 3">cv. SW786</strain>
    </source>
</reference>
<evidence type="ECO:0000259" key="1">
    <source>
        <dbReference type="Pfam" id="PF13456"/>
    </source>
</evidence>
<accession>A0A7N2N4B5</accession>
<dbReference type="AlphaFoldDB" id="A0A7N2N4B5"/>
<proteinExistence type="predicted"/>
<dbReference type="Gramene" id="QL12p007292:mrna">
    <property type="protein sequence ID" value="QL12p007292:mrna"/>
    <property type="gene ID" value="QL12p007292"/>
</dbReference>
<dbReference type="Proteomes" id="UP000594261">
    <property type="component" value="Chromosome 12"/>
</dbReference>